<dbReference type="OrthoDB" id="446293at2759"/>
<dbReference type="PANTHER" id="PTHR47174">
    <property type="entry name" value="BRIDGING INTEGRATOR 3"/>
    <property type="match status" value="1"/>
</dbReference>
<evidence type="ECO:0000256" key="4">
    <source>
        <dbReference type="SAM" id="Coils"/>
    </source>
</evidence>
<reference evidence="6" key="1">
    <citation type="submission" date="2022-03" db="EMBL/GenBank/DDBJ databases">
        <authorList>
            <person name="Martin C."/>
        </authorList>
    </citation>
    <scope>NUCLEOTIDE SEQUENCE</scope>
</reference>
<evidence type="ECO:0000256" key="3">
    <source>
        <dbReference type="ARBA" id="ARBA00023212"/>
    </source>
</evidence>
<accession>A0A8S4NQF4</accession>
<dbReference type="GO" id="GO:0008289">
    <property type="term" value="F:lipid binding"/>
    <property type="evidence" value="ECO:0007669"/>
    <property type="project" value="TreeGrafter"/>
</dbReference>
<dbReference type="SMART" id="SM00721">
    <property type="entry name" value="BAR"/>
    <property type="match status" value="1"/>
</dbReference>
<feature type="coiled-coil region" evidence="4">
    <location>
        <begin position="17"/>
        <end position="51"/>
    </location>
</feature>
<dbReference type="InterPro" id="IPR004148">
    <property type="entry name" value="BAR_dom"/>
</dbReference>
<dbReference type="GO" id="GO:0005737">
    <property type="term" value="C:cytoplasm"/>
    <property type="evidence" value="ECO:0007669"/>
    <property type="project" value="InterPro"/>
</dbReference>
<evidence type="ECO:0000313" key="6">
    <source>
        <dbReference type="EMBL" id="CAH1783093.1"/>
    </source>
</evidence>
<dbReference type="Gene3D" id="1.20.1270.60">
    <property type="entry name" value="Arfaptin homology (AH) domain/BAR domain"/>
    <property type="match status" value="1"/>
</dbReference>
<dbReference type="GO" id="GO:0006897">
    <property type="term" value="P:endocytosis"/>
    <property type="evidence" value="ECO:0007669"/>
    <property type="project" value="InterPro"/>
</dbReference>
<evidence type="ECO:0000259" key="5">
    <source>
        <dbReference type="PROSITE" id="PS51021"/>
    </source>
</evidence>
<feature type="domain" description="BAR" evidence="5">
    <location>
        <begin position="9"/>
        <end position="234"/>
    </location>
</feature>
<keyword evidence="3" id="KW-0206">Cytoskeleton</keyword>
<dbReference type="AlphaFoldDB" id="A0A8S4NQF4"/>
<keyword evidence="7" id="KW-1185">Reference proteome</keyword>
<sequence length="254" mass="30034">MSWNPFRRSKIEKRAISTTEEREFEREVKRIQQLEENSKKLYKELKKYETALDAMTKVESRVSQDVLKVKFKPDESNKGIRNYADEWNRASQRLENQQKVLTFNCHKGVSEPIKKYIGHFPQVYSAIKKREAALHEYNKSQAKVDKYQDKDRTGANVVKLDTYKKGLVRSKDEYERNHKHTMRVMPSMYDYREDYFKPCLAVLVNSQANYYTESLKIYSEMANETGDISNSEQIHHRTQDTLKQIKALTIVADD</sequence>
<dbReference type="GO" id="GO:0051666">
    <property type="term" value="P:actin cortical patch localization"/>
    <property type="evidence" value="ECO:0007669"/>
    <property type="project" value="InterPro"/>
</dbReference>
<dbReference type="SUPFAM" id="SSF103657">
    <property type="entry name" value="BAR/IMD domain-like"/>
    <property type="match status" value="1"/>
</dbReference>
<organism evidence="6 7">
    <name type="scientific">Owenia fusiformis</name>
    <name type="common">Polychaete worm</name>
    <dbReference type="NCBI Taxonomy" id="6347"/>
    <lineage>
        <taxon>Eukaryota</taxon>
        <taxon>Metazoa</taxon>
        <taxon>Spiralia</taxon>
        <taxon>Lophotrochozoa</taxon>
        <taxon>Annelida</taxon>
        <taxon>Polychaeta</taxon>
        <taxon>Sedentaria</taxon>
        <taxon>Canalipalpata</taxon>
        <taxon>Sabellida</taxon>
        <taxon>Oweniida</taxon>
        <taxon>Oweniidae</taxon>
        <taxon>Owenia</taxon>
    </lineage>
</organism>
<evidence type="ECO:0000256" key="1">
    <source>
        <dbReference type="ARBA" id="ARBA00004245"/>
    </source>
</evidence>
<dbReference type="PANTHER" id="PTHR47174:SF3">
    <property type="entry name" value="BRIDGING INTEGRATOR 3"/>
    <property type="match status" value="1"/>
</dbReference>
<dbReference type="PROSITE" id="PS51021">
    <property type="entry name" value="BAR"/>
    <property type="match status" value="1"/>
</dbReference>
<evidence type="ECO:0000313" key="7">
    <source>
        <dbReference type="Proteomes" id="UP000749559"/>
    </source>
</evidence>
<comment type="caution">
    <text evidence="6">The sequence shown here is derived from an EMBL/GenBank/DDBJ whole genome shotgun (WGS) entry which is preliminary data.</text>
</comment>
<comment type="subcellular location">
    <subcellularLocation>
        <location evidence="1">Cytoplasm</location>
        <location evidence="1">Cytoskeleton</location>
    </subcellularLocation>
</comment>
<dbReference type="GO" id="GO:0015629">
    <property type="term" value="C:actin cytoskeleton"/>
    <property type="evidence" value="ECO:0007669"/>
    <property type="project" value="TreeGrafter"/>
</dbReference>
<gene>
    <name evidence="6" type="ORF">OFUS_LOCUS9462</name>
</gene>
<dbReference type="InterPro" id="IPR046982">
    <property type="entry name" value="BIN3/RVS161-like"/>
</dbReference>
<dbReference type="Proteomes" id="UP000749559">
    <property type="component" value="Unassembled WGS sequence"/>
</dbReference>
<evidence type="ECO:0000256" key="2">
    <source>
        <dbReference type="ARBA" id="ARBA00022490"/>
    </source>
</evidence>
<dbReference type="GO" id="GO:0097320">
    <property type="term" value="P:plasma membrane tubulation"/>
    <property type="evidence" value="ECO:0007669"/>
    <property type="project" value="TreeGrafter"/>
</dbReference>
<protein>
    <recommendedName>
        <fullName evidence="5">BAR domain-containing protein</fullName>
    </recommendedName>
</protein>
<dbReference type="Pfam" id="PF03114">
    <property type="entry name" value="BAR"/>
    <property type="match status" value="1"/>
</dbReference>
<name>A0A8S4NQF4_OWEFU</name>
<dbReference type="InterPro" id="IPR027267">
    <property type="entry name" value="AH/BAR_dom_sf"/>
</dbReference>
<keyword evidence="2" id="KW-0963">Cytoplasm</keyword>
<keyword evidence="4" id="KW-0175">Coiled coil</keyword>
<dbReference type="EMBL" id="CAIIXF020000005">
    <property type="protein sequence ID" value="CAH1783093.1"/>
    <property type="molecule type" value="Genomic_DNA"/>
</dbReference>
<proteinExistence type="predicted"/>